<dbReference type="GO" id="GO:0006334">
    <property type="term" value="P:nucleosome assembly"/>
    <property type="evidence" value="ECO:0007669"/>
    <property type="project" value="InterPro"/>
</dbReference>
<dbReference type="Gene3D" id="1.20.5.1500">
    <property type="match status" value="1"/>
</dbReference>
<dbReference type="OrthoDB" id="27325at2759"/>
<dbReference type="AlphaFoldDB" id="A0A0C2E0Y8"/>
<evidence type="ECO:0000256" key="1">
    <source>
        <dbReference type="ARBA" id="ARBA00009947"/>
    </source>
</evidence>
<dbReference type="FunFam" id="1.20.5.1500:FF:000001">
    <property type="entry name" value="Nucleosome assembly protein 1-like 1"/>
    <property type="match status" value="1"/>
</dbReference>
<keyword evidence="3" id="KW-1185">Reference proteome</keyword>
<organism evidence="2 3">
    <name type="scientific">Ancylostoma duodenale</name>
    <dbReference type="NCBI Taxonomy" id="51022"/>
    <lineage>
        <taxon>Eukaryota</taxon>
        <taxon>Metazoa</taxon>
        <taxon>Ecdysozoa</taxon>
        <taxon>Nematoda</taxon>
        <taxon>Chromadorea</taxon>
        <taxon>Rhabditida</taxon>
        <taxon>Rhabditina</taxon>
        <taxon>Rhabditomorpha</taxon>
        <taxon>Strongyloidea</taxon>
        <taxon>Ancylostomatidae</taxon>
        <taxon>Ancylostomatinae</taxon>
        <taxon>Ancylostoma</taxon>
    </lineage>
</organism>
<dbReference type="InterPro" id="IPR037231">
    <property type="entry name" value="NAP-like_sf"/>
</dbReference>
<name>A0A0C2E0Y8_9BILA</name>
<comment type="similarity">
    <text evidence="1">Belongs to the nucleosome assembly protein (NAP) family.</text>
</comment>
<evidence type="ECO:0000313" key="2">
    <source>
        <dbReference type="EMBL" id="KIH68997.1"/>
    </source>
</evidence>
<accession>A0A0C2E0Y8</accession>
<protein>
    <submittedName>
        <fullName evidence="2">Nucleosome assembly protein</fullName>
    </submittedName>
</protein>
<dbReference type="Proteomes" id="UP000054047">
    <property type="component" value="Unassembled WGS sequence"/>
</dbReference>
<dbReference type="GO" id="GO:0005634">
    <property type="term" value="C:nucleus"/>
    <property type="evidence" value="ECO:0007669"/>
    <property type="project" value="InterPro"/>
</dbReference>
<proteinExistence type="inferred from homology"/>
<gene>
    <name evidence="2" type="ORF">ANCDUO_00663</name>
</gene>
<dbReference type="Pfam" id="PF00956">
    <property type="entry name" value="NAP"/>
    <property type="match status" value="1"/>
</dbReference>
<dbReference type="SUPFAM" id="SSF143113">
    <property type="entry name" value="NAP-like"/>
    <property type="match status" value="1"/>
</dbReference>
<sequence>MEGDKRNLADLLKDGGVSDIPDFIGTLPMAVKKRVCALKKFQLDSIEVEAKFYERVHQLEKEFEAEFNKLYEQRRKIVAGEYEPNDEESKLPIIHGLEENEIKVVVSSSRKRCKHAHAVLSVQHYHLSIATGVLDDNSSLQ</sequence>
<reference evidence="2 3" key="1">
    <citation type="submission" date="2013-12" db="EMBL/GenBank/DDBJ databases">
        <title>Draft genome of the parsitic nematode Ancylostoma duodenale.</title>
        <authorList>
            <person name="Mitreva M."/>
        </authorList>
    </citation>
    <scope>NUCLEOTIDE SEQUENCE [LARGE SCALE GENOMIC DNA]</scope>
    <source>
        <strain evidence="2 3">Zhejiang</strain>
    </source>
</reference>
<evidence type="ECO:0000313" key="3">
    <source>
        <dbReference type="Proteomes" id="UP000054047"/>
    </source>
</evidence>
<dbReference type="EMBL" id="KN726242">
    <property type="protein sequence ID" value="KIH68997.1"/>
    <property type="molecule type" value="Genomic_DNA"/>
</dbReference>
<dbReference type="InterPro" id="IPR002164">
    <property type="entry name" value="NAP_family"/>
</dbReference>